<dbReference type="EMBL" id="VFPJ01000001">
    <property type="protein sequence ID" value="TQM41099.1"/>
    <property type="molecule type" value="Genomic_DNA"/>
</dbReference>
<protein>
    <submittedName>
        <fullName evidence="1">Uncharacterized protein</fullName>
    </submittedName>
</protein>
<name>A0A543G4U6_9FLAO</name>
<gene>
    <name evidence="1" type="ORF">BC670_2033</name>
</gene>
<dbReference type="AlphaFoldDB" id="A0A543G4U6"/>
<organism evidence="1 2">
    <name type="scientific">Flavobacterium branchiophilum</name>
    <dbReference type="NCBI Taxonomy" id="55197"/>
    <lineage>
        <taxon>Bacteria</taxon>
        <taxon>Pseudomonadati</taxon>
        <taxon>Bacteroidota</taxon>
        <taxon>Flavobacteriia</taxon>
        <taxon>Flavobacteriales</taxon>
        <taxon>Flavobacteriaceae</taxon>
        <taxon>Flavobacterium</taxon>
    </lineage>
</organism>
<comment type="caution">
    <text evidence="1">The sequence shown here is derived from an EMBL/GenBank/DDBJ whole genome shotgun (WGS) entry which is preliminary data.</text>
</comment>
<dbReference type="RefSeq" id="WP_089081783.1">
    <property type="nucleotide sequence ID" value="NZ_VFPJ01000001.1"/>
</dbReference>
<accession>A0A543G4U6</accession>
<dbReference type="Proteomes" id="UP000320773">
    <property type="component" value="Unassembled WGS sequence"/>
</dbReference>
<reference evidence="1 2" key="1">
    <citation type="submission" date="2019-06" db="EMBL/GenBank/DDBJ databases">
        <title>Genomic Encyclopedia of Archaeal and Bacterial Type Strains, Phase II (KMG-II): from individual species to whole genera.</title>
        <authorList>
            <person name="Goeker M."/>
        </authorList>
    </citation>
    <scope>NUCLEOTIDE SEQUENCE [LARGE SCALE GENOMIC DNA]</scope>
    <source>
        <strain evidence="1 2">DSM 24789</strain>
    </source>
</reference>
<evidence type="ECO:0000313" key="2">
    <source>
        <dbReference type="Proteomes" id="UP000320773"/>
    </source>
</evidence>
<proteinExistence type="predicted"/>
<evidence type="ECO:0000313" key="1">
    <source>
        <dbReference type="EMBL" id="TQM41099.1"/>
    </source>
</evidence>
<sequence>MKNLFLLSILLITINGCNGQKTNSVTNTKTTTLKDKSLVKKTEEITTKESVSKDSVVNDDSSYEDDIEVAISQSFQKRDSEILETAISKVEKDLKISLNYKTYWKTYLYYNLSLLYTALKDDDKASFTIDTAIETIEEKANSSEDFALLAACKSFSLKFANMTKLASISAEVGELANKSLELNPKNMRAYYVLATNNFYTPKMFGGMVKVEEYSLKALDCPYSISENYYAPYWCKPKVYQIYIQYLNMEKKESEAKKIKEKAKKEFPNSNF</sequence>